<keyword evidence="2 5" id="KW-0547">Nucleotide-binding</keyword>
<dbReference type="PROSITE" id="PS50011">
    <property type="entry name" value="PROTEIN_KINASE_DOM"/>
    <property type="match status" value="1"/>
</dbReference>
<dbReference type="PANTHER" id="PTHR43289:SF34">
    <property type="entry name" value="SERINE_THREONINE-PROTEIN KINASE YBDM-RELATED"/>
    <property type="match status" value="1"/>
</dbReference>
<dbReference type="RefSeq" id="WP_312863285.1">
    <property type="nucleotide sequence ID" value="NZ_BAAAYY010000029.1"/>
</dbReference>
<evidence type="ECO:0000313" key="8">
    <source>
        <dbReference type="Proteomes" id="UP000589036"/>
    </source>
</evidence>
<name>A0A852U3B3_9ACTN</name>
<dbReference type="PANTHER" id="PTHR43289">
    <property type="entry name" value="MITOGEN-ACTIVATED PROTEIN KINASE KINASE KINASE 20-RELATED"/>
    <property type="match status" value="1"/>
</dbReference>
<dbReference type="InterPro" id="IPR011009">
    <property type="entry name" value="Kinase-like_dom_sf"/>
</dbReference>
<sequence length="793" mass="83287">MVGRLGEGGMGAVYGALDGGGRCVAVKVVHTRYAARTDYRERFAQEVDLVRRIDAECAPAFLGADPHAATPWLATEFVPGRTLRAHVREFGPLTGDELSAFAAGTAEALAAIHAAGVLHRDIKPGNVMLSPEGPRVLDFGIARAADDRTAEPGVFGTPGWLAPEQVAGVAASAASDMFAWGGLVVFAATGSGPYGTGDTETLLARMRAAETSTDGVPDDLRELVERALSADPAARPGAEEAFTAVLALSGQGVRNGEHAAGAPREHLRSLLHSAWRGFSAAGHRPESWLAAGGAAMVATGMAAQAGVGMGAATLSAAGAAGTGSAAGGAATGGVAAGSVAGGAATTAAGAGTIAGVSKATALIAAGATATTVVSGGWVAGRVATDQPVIPGLAAEASPASSEPPGQEIEFRGMTLRIPEDWEAQTFEGEFFPLSSPPDGDEIREEWLLLLPEGQEACEGFDWHWASNPDGCRHLKVLGPGGIEFGGAGYGPISEADGAALFAPYTDPPLCPTTLEIYRQDDPSFSQGPKVSELRPAGDREALYREVPAGCYDRDAGTSPDGVQIWGYHDQRSWLLPESEILIVDNWDIEEFDDILAAAEFGERSERATRSVEFRNMTLELPGEWEVERREAEFSEMEVGTVQGEWLLIRTDPDVECREPEWWGGHYECPNIRVFGSGGVRTGYALGPVDGTNPFYPAAEPYNCDPAYDTTAPEPTSPLEPEEDGLADIGERRARYQVWYVSCTDASGDRVGVDGPTVYYEQRLWLLPESEILVVDNHRTGGLGEILADSELPA</sequence>
<keyword evidence="3" id="KW-0418">Kinase</keyword>
<keyword evidence="1" id="KW-0808">Transferase</keyword>
<evidence type="ECO:0000256" key="1">
    <source>
        <dbReference type="ARBA" id="ARBA00022679"/>
    </source>
</evidence>
<dbReference type="Proteomes" id="UP000589036">
    <property type="component" value="Unassembled WGS sequence"/>
</dbReference>
<dbReference type="InterPro" id="IPR017441">
    <property type="entry name" value="Protein_kinase_ATP_BS"/>
</dbReference>
<accession>A0A852U3B3</accession>
<dbReference type="Gene3D" id="1.10.510.10">
    <property type="entry name" value="Transferase(Phosphotransferase) domain 1"/>
    <property type="match status" value="1"/>
</dbReference>
<dbReference type="SUPFAM" id="SSF56112">
    <property type="entry name" value="Protein kinase-like (PK-like)"/>
    <property type="match status" value="1"/>
</dbReference>
<feature type="domain" description="Protein kinase" evidence="6">
    <location>
        <begin position="1"/>
        <end position="248"/>
    </location>
</feature>
<feature type="binding site" evidence="5">
    <location>
        <position position="27"/>
    </location>
    <ligand>
        <name>ATP</name>
        <dbReference type="ChEBI" id="CHEBI:30616"/>
    </ligand>
</feature>
<reference evidence="7 8" key="1">
    <citation type="submission" date="2020-07" db="EMBL/GenBank/DDBJ databases">
        <title>Sequencing the genomes of 1000 actinobacteria strains.</title>
        <authorList>
            <person name="Klenk H.-P."/>
        </authorList>
    </citation>
    <scope>NUCLEOTIDE SEQUENCE [LARGE SCALE GENOMIC DNA]</scope>
    <source>
        <strain evidence="7 8">CXB654</strain>
    </source>
</reference>
<keyword evidence="8" id="KW-1185">Reference proteome</keyword>
<dbReference type="PROSITE" id="PS00108">
    <property type="entry name" value="PROTEIN_KINASE_ST"/>
    <property type="match status" value="1"/>
</dbReference>
<protein>
    <recommendedName>
        <fullName evidence="6">Protein kinase domain-containing protein</fullName>
    </recommendedName>
</protein>
<organism evidence="7 8">
    <name type="scientific">Spinactinospora alkalitolerans</name>
    <dbReference type="NCBI Taxonomy" id="687207"/>
    <lineage>
        <taxon>Bacteria</taxon>
        <taxon>Bacillati</taxon>
        <taxon>Actinomycetota</taxon>
        <taxon>Actinomycetes</taxon>
        <taxon>Streptosporangiales</taxon>
        <taxon>Nocardiopsidaceae</taxon>
        <taxon>Spinactinospora</taxon>
    </lineage>
</organism>
<proteinExistence type="predicted"/>
<dbReference type="AlphaFoldDB" id="A0A852U3B3"/>
<dbReference type="EMBL" id="JACCCC010000001">
    <property type="protein sequence ID" value="NYE49413.1"/>
    <property type="molecule type" value="Genomic_DNA"/>
</dbReference>
<comment type="caution">
    <text evidence="7">The sequence shown here is derived from an EMBL/GenBank/DDBJ whole genome shotgun (WGS) entry which is preliminary data.</text>
</comment>
<evidence type="ECO:0000259" key="6">
    <source>
        <dbReference type="PROSITE" id="PS50011"/>
    </source>
</evidence>
<keyword evidence="4 5" id="KW-0067">ATP-binding</keyword>
<evidence type="ECO:0000256" key="4">
    <source>
        <dbReference type="ARBA" id="ARBA00022840"/>
    </source>
</evidence>
<dbReference type="SMART" id="SM00220">
    <property type="entry name" value="S_TKc"/>
    <property type="match status" value="1"/>
</dbReference>
<dbReference type="PROSITE" id="PS00107">
    <property type="entry name" value="PROTEIN_KINASE_ATP"/>
    <property type="match status" value="1"/>
</dbReference>
<dbReference type="GO" id="GO:0004674">
    <property type="term" value="F:protein serine/threonine kinase activity"/>
    <property type="evidence" value="ECO:0007669"/>
    <property type="project" value="TreeGrafter"/>
</dbReference>
<dbReference type="CDD" id="cd14014">
    <property type="entry name" value="STKc_PknB_like"/>
    <property type="match status" value="1"/>
</dbReference>
<evidence type="ECO:0000256" key="5">
    <source>
        <dbReference type="PROSITE-ProRule" id="PRU10141"/>
    </source>
</evidence>
<dbReference type="GO" id="GO:0005524">
    <property type="term" value="F:ATP binding"/>
    <property type="evidence" value="ECO:0007669"/>
    <property type="project" value="UniProtKB-UniRule"/>
</dbReference>
<evidence type="ECO:0000256" key="3">
    <source>
        <dbReference type="ARBA" id="ARBA00022777"/>
    </source>
</evidence>
<dbReference type="InterPro" id="IPR008271">
    <property type="entry name" value="Ser/Thr_kinase_AS"/>
</dbReference>
<evidence type="ECO:0000313" key="7">
    <source>
        <dbReference type="EMBL" id="NYE49413.1"/>
    </source>
</evidence>
<dbReference type="Pfam" id="PF00069">
    <property type="entry name" value="Pkinase"/>
    <property type="match status" value="1"/>
</dbReference>
<dbReference type="InterPro" id="IPR000719">
    <property type="entry name" value="Prot_kinase_dom"/>
</dbReference>
<dbReference type="Gene3D" id="3.30.200.20">
    <property type="entry name" value="Phosphorylase Kinase, domain 1"/>
    <property type="match status" value="1"/>
</dbReference>
<gene>
    <name evidence="7" type="ORF">HDA32_004533</name>
</gene>
<evidence type="ECO:0000256" key="2">
    <source>
        <dbReference type="ARBA" id="ARBA00022741"/>
    </source>
</evidence>